<dbReference type="InterPro" id="IPR036457">
    <property type="entry name" value="PPM-type-like_dom_sf"/>
</dbReference>
<proteinExistence type="predicted"/>
<organism evidence="2 3">
    <name type="scientific">Natronomonas moolapensis (strain DSM 18674 / CECT 7526 / JCM 14361 / 8.8.11)</name>
    <dbReference type="NCBI Taxonomy" id="268739"/>
    <lineage>
        <taxon>Archaea</taxon>
        <taxon>Methanobacteriati</taxon>
        <taxon>Methanobacteriota</taxon>
        <taxon>Stenosarchaea group</taxon>
        <taxon>Halobacteria</taxon>
        <taxon>Halobacteriales</taxon>
        <taxon>Natronomonadaceae</taxon>
        <taxon>Natronomonas</taxon>
    </lineage>
</organism>
<dbReference type="SMART" id="SM00331">
    <property type="entry name" value="PP2C_SIG"/>
    <property type="match status" value="1"/>
</dbReference>
<dbReference type="OrthoDB" id="198002at2157"/>
<dbReference type="NCBIfam" id="NF033484">
    <property type="entry name" value="Stp1_PP2C_phos"/>
    <property type="match status" value="1"/>
</dbReference>
<dbReference type="InterPro" id="IPR015655">
    <property type="entry name" value="PP2C"/>
</dbReference>
<dbReference type="KEGG" id="nmo:Nmlp_2544"/>
<accession>M1XRA4</accession>
<keyword evidence="2" id="KW-0378">Hydrolase</keyword>
<dbReference type="STRING" id="268739.Nmlp_2544"/>
<dbReference type="PROSITE" id="PS51746">
    <property type="entry name" value="PPM_2"/>
    <property type="match status" value="1"/>
</dbReference>
<dbReference type="HOGENOM" id="CLU_034545_4_1_2"/>
<dbReference type="Pfam" id="PF13672">
    <property type="entry name" value="PP2C_2"/>
    <property type="match status" value="1"/>
</dbReference>
<dbReference type="Gene3D" id="3.60.40.10">
    <property type="entry name" value="PPM-type phosphatase domain"/>
    <property type="match status" value="1"/>
</dbReference>
<dbReference type="GO" id="GO:0004722">
    <property type="term" value="F:protein serine/threonine phosphatase activity"/>
    <property type="evidence" value="ECO:0007669"/>
    <property type="project" value="UniProtKB-EC"/>
</dbReference>
<gene>
    <name evidence="2" type="primary">prpC</name>
    <name evidence="2" type="ordered locus">Nmlp_2544</name>
</gene>
<reference evidence="2 3" key="1">
    <citation type="journal article" date="2013" name="Genome Announc.">
        <title>Genome of the haloarchaeon Natronomonas moolapensis, a neutrophilic member of a previously haloalkaliphilic genus.</title>
        <authorList>
            <person name="Dyall-Smith M.L."/>
            <person name="Pfeiffer F."/>
            <person name="Oberwinkler T."/>
            <person name="Klee K."/>
            <person name="Rampp M."/>
            <person name="Palm P."/>
            <person name="Gross K."/>
            <person name="Schuster S.C."/>
            <person name="Oesterhelt D."/>
        </authorList>
    </citation>
    <scope>NUCLEOTIDE SEQUENCE [LARGE SCALE GENOMIC DNA]</scope>
    <source>
        <strain evidence="3">DSM 18674 / JCM 14361 / 8.8.11</strain>
    </source>
</reference>
<dbReference type="EMBL" id="HF582854">
    <property type="protein sequence ID" value="CCQ36706.1"/>
    <property type="molecule type" value="Genomic_DNA"/>
</dbReference>
<name>M1XRA4_NATM8</name>
<dbReference type="CDD" id="cd00143">
    <property type="entry name" value="PP2Cc"/>
    <property type="match status" value="1"/>
</dbReference>
<evidence type="ECO:0000313" key="3">
    <source>
        <dbReference type="Proteomes" id="UP000011867"/>
    </source>
</evidence>
<evidence type="ECO:0000313" key="2">
    <source>
        <dbReference type="EMBL" id="CCQ36706.1"/>
    </source>
</evidence>
<dbReference type="SMART" id="SM00332">
    <property type="entry name" value="PP2Cc"/>
    <property type="match status" value="1"/>
</dbReference>
<dbReference type="AlphaFoldDB" id="M1XRA4"/>
<keyword evidence="3" id="KW-1185">Reference proteome</keyword>
<dbReference type="Proteomes" id="UP000011867">
    <property type="component" value="Chromosome"/>
</dbReference>
<dbReference type="SUPFAM" id="SSF81606">
    <property type="entry name" value="PP2C-like"/>
    <property type="match status" value="1"/>
</dbReference>
<dbReference type="RefSeq" id="WP_015409491.1">
    <property type="nucleotide sequence ID" value="NC_020388.1"/>
</dbReference>
<feature type="domain" description="PPM-type phosphatase" evidence="1">
    <location>
        <begin position="3"/>
        <end position="237"/>
    </location>
</feature>
<protein>
    <submittedName>
        <fullName evidence="2">Phosphoprotein phosphatase</fullName>
        <ecNumber evidence="2">3.1.3.16</ecNumber>
    </submittedName>
</protein>
<sequence>MNTHELTDVGIKRDANEDAVLTASIGEQYLLVVADGMGGHAAGDVASDIATTQIEEIVANSLPAEETEYEAILANAISAANREIHAHATDDPSLSGMGTTVVAAIIDEAEATVANVGDSRCYHIDDDIEQVTIDQSLVQELIEAGEITEAEAKDHPQRNVISQSLGTTDDVEPDFYTQGIDGTLLLCSDGLTEEVSDSNIAKIVSEEPTLTETAETLVHRANQNGGSDNITVAVCTRSEEE</sequence>
<dbReference type="PANTHER" id="PTHR47992">
    <property type="entry name" value="PROTEIN PHOSPHATASE"/>
    <property type="match status" value="1"/>
</dbReference>
<dbReference type="InterPro" id="IPR001932">
    <property type="entry name" value="PPM-type_phosphatase-like_dom"/>
</dbReference>
<dbReference type="eggNOG" id="arCOG05302">
    <property type="taxonomic scope" value="Archaea"/>
</dbReference>
<dbReference type="EC" id="3.1.3.16" evidence="2"/>
<evidence type="ECO:0000259" key="1">
    <source>
        <dbReference type="PROSITE" id="PS51746"/>
    </source>
</evidence>
<dbReference type="GeneID" id="30926352"/>